<dbReference type="Proteomes" id="UP000237105">
    <property type="component" value="Unassembled WGS sequence"/>
</dbReference>
<organism evidence="2 3">
    <name type="scientific">Parasponia andersonii</name>
    <name type="common">Sponia andersonii</name>
    <dbReference type="NCBI Taxonomy" id="3476"/>
    <lineage>
        <taxon>Eukaryota</taxon>
        <taxon>Viridiplantae</taxon>
        <taxon>Streptophyta</taxon>
        <taxon>Embryophyta</taxon>
        <taxon>Tracheophyta</taxon>
        <taxon>Spermatophyta</taxon>
        <taxon>Magnoliopsida</taxon>
        <taxon>eudicotyledons</taxon>
        <taxon>Gunneridae</taxon>
        <taxon>Pentapetalae</taxon>
        <taxon>rosids</taxon>
        <taxon>fabids</taxon>
        <taxon>Rosales</taxon>
        <taxon>Cannabaceae</taxon>
        <taxon>Parasponia</taxon>
    </lineage>
</organism>
<gene>
    <name evidence="2" type="ORF">PanWU01x14_196010</name>
</gene>
<keyword evidence="3" id="KW-1185">Reference proteome</keyword>
<sequence length="150" mass="17250">MEVAMFRVNVEEDREATMARFLHSLNREIADVVEMQHYVELTDMVHQAIKVEQQLKRRNFPRRGPCSASINSYRSAPKRDEFPSAKPKSESSKDTKQVVASKQGSTESATSRNCDIKYFKCQGRDHIASQCPNKRVMVINAQREIETDDE</sequence>
<feature type="compositionally biased region" description="Basic and acidic residues" evidence="1">
    <location>
        <begin position="77"/>
        <end position="96"/>
    </location>
</feature>
<comment type="caution">
    <text evidence="2">The sequence shown here is derived from an EMBL/GenBank/DDBJ whole genome shotgun (WGS) entry which is preliminary data.</text>
</comment>
<protein>
    <recommendedName>
        <fullName evidence="4">Zinc finger, CCHC-type</fullName>
    </recommendedName>
</protein>
<evidence type="ECO:0000256" key="1">
    <source>
        <dbReference type="SAM" id="MobiDB-lite"/>
    </source>
</evidence>
<proteinExistence type="predicted"/>
<evidence type="ECO:0000313" key="3">
    <source>
        <dbReference type="Proteomes" id="UP000237105"/>
    </source>
</evidence>
<name>A0A2P5BZY1_PARAD</name>
<dbReference type="PANTHER" id="PTHR35046:SF9">
    <property type="entry name" value="RNA-DIRECTED DNA POLYMERASE"/>
    <property type="match status" value="1"/>
</dbReference>
<dbReference type="PANTHER" id="PTHR35046">
    <property type="entry name" value="ZINC KNUCKLE (CCHC-TYPE) FAMILY PROTEIN"/>
    <property type="match status" value="1"/>
</dbReference>
<dbReference type="EMBL" id="JXTB01000196">
    <property type="protein sequence ID" value="PON54372.1"/>
    <property type="molecule type" value="Genomic_DNA"/>
</dbReference>
<reference evidence="3" key="1">
    <citation type="submission" date="2016-06" db="EMBL/GenBank/DDBJ databases">
        <title>Parallel loss of symbiosis genes in relatives of nitrogen-fixing non-legume Parasponia.</title>
        <authorList>
            <person name="Van Velzen R."/>
            <person name="Holmer R."/>
            <person name="Bu F."/>
            <person name="Rutten L."/>
            <person name="Van Zeijl A."/>
            <person name="Liu W."/>
            <person name="Santuari L."/>
            <person name="Cao Q."/>
            <person name="Sharma T."/>
            <person name="Shen D."/>
            <person name="Roswanjaya Y."/>
            <person name="Wardhani T."/>
            <person name="Kalhor M.S."/>
            <person name="Jansen J."/>
            <person name="Van den Hoogen J."/>
            <person name="Gungor B."/>
            <person name="Hartog M."/>
            <person name="Hontelez J."/>
            <person name="Verver J."/>
            <person name="Yang W.-C."/>
            <person name="Schijlen E."/>
            <person name="Repin R."/>
            <person name="Schilthuizen M."/>
            <person name="Schranz E."/>
            <person name="Heidstra R."/>
            <person name="Miyata K."/>
            <person name="Fedorova E."/>
            <person name="Kohlen W."/>
            <person name="Bisseling T."/>
            <person name="Smit S."/>
            <person name="Geurts R."/>
        </authorList>
    </citation>
    <scope>NUCLEOTIDE SEQUENCE [LARGE SCALE GENOMIC DNA]</scope>
    <source>
        <strain evidence="3">cv. WU1-14</strain>
    </source>
</reference>
<dbReference type="AlphaFoldDB" id="A0A2P5BZY1"/>
<feature type="compositionally biased region" description="Polar residues" evidence="1">
    <location>
        <begin position="98"/>
        <end position="110"/>
    </location>
</feature>
<evidence type="ECO:0000313" key="2">
    <source>
        <dbReference type="EMBL" id="PON54372.1"/>
    </source>
</evidence>
<feature type="region of interest" description="Disordered" evidence="1">
    <location>
        <begin position="60"/>
        <end position="110"/>
    </location>
</feature>
<evidence type="ECO:0008006" key="4">
    <source>
        <dbReference type="Google" id="ProtNLM"/>
    </source>
</evidence>
<accession>A0A2P5BZY1</accession>
<dbReference type="OrthoDB" id="1731207at2759"/>